<accession>A0A4R7PB03</accession>
<dbReference type="RefSeq" id="WP_133879858.1">
    <property type="nucleotide sequence ID" value="NZ_MWIN01000014.1"/>
</dbReference>
<evidence type="ECO:0000256" key="5">
    <source>
        <dbReference type="ARBA" id="ARBA00022801"/>
    </source>
</evidence>
<keyword evidence="10" id="KW-1185">Reference proteome</keyword>
<dbReference type="GO" id="GO:0046872">
    <property type="term" value="F:metal ion binding"/>
    <property type="evidence" value="ECO:0007669"/>
    <property type="project" value="UniProtKB-KW"/>
</dbReference>
<dbReference type="PANTHER" id="PTHR33653">
    <property type="entry name" value="RIBONUCLEASE VAPC2"/>
    <property type="match status" value="1"/>
</dbReference>
<evidence type="ECO:0000256" key="4">
    <source>
        <dbReference type="ARBA" id="ARBA00022723"/>
    </source>
</evidence>
<gene>
    <name evidence="9" type="ORF">DFR24_0619</name>
</gene>
<keyword evidence="4" id="KW-0479">Metal-binding</keyword>
<dbReference type="SUPFAM" id="SSF88723">
    <property type="entry name" value="PIN domain-like"/>
    <property type="match status" value="1"/>
</dbReference>
<keyword evidence="2" id="KW-1277">Toxin-antitoxin system</keyword>
<dbReference type="Proteomes" id="UP000295341">
    <property type="component" value="Unassembled WGS sequence"/>
</dbReference>
<keyword evidence="5" id="KW-0378">Hydrolase</keyword>
<dbReference type="AlphaFoldDB" id="A0A4R7PB03"/>
<name>A0A4R7PB03_9GAMM</name>
<reference evidence="9 10" key="1">
    <citation type="submission" date="2019-03" db="EMBL/GenBank/DDBJ databases">
        <title>Genomic Encyclopedia of Type Strains, Phase IV (KMG-IV): sequencing the most valuable type-strain genomes for metagenomic binning, comparative biology and taxonomic classification.</title>
        <authorList>
            <person name="Goeker M."/>
        </authorList>
    </citation>
    <scope>NUCLEOTIDE SEQUENCE [LARGE SCALE GENOMIC DNA]</scope>
    <source>
        <strain evidence="9 10">DSM 26377</strain>
    </source>
</reference>
<dbReference type="OrthoDB" id="7063608at2"/>
<dbReference type="InterPro" id="IPR050556">
    <property type="entry name" value="Type_II_TA_system_RNase"/>
</dbReference>
<dbReference type="InterPro" id="IPR029060">
    <property type="entry name" value="PIN-like_dom_sf"/>
</dbReference>
<keyword evidence="6" id="KW-0460">Magnesium</keyword>
<keyword evidence="3" id="KW-0540">Nuclease</keyword>
<comment type="caution">
    <text evidence="9">The sequence shown here is derived from an EMBL/GenBank/DDBJ whole genome shotgun (WGS) entry which is preliminary data.</text>
</comment>
<keyword evidence="9" id="KW-0255">Endonuclease</keyword>
<evidence type="ECO:0000259" key="8">
    <source>
        <dbReference type="Pfam" id="PF01850"/>
    </source>
</evidence>
<feature type="domain" description="PIN" evidence="8">
    <location>
        <begin position="3"/>
        <end position="116"/>
    </location>
</feature>
<evidence type="ECO:0000313" key="9">
    <source>
        <dbReference type="EMBL" id="TDU31255.1"/>
    </source>
</evidence>
<protein>
    <submittedName>
        <fullName evidence="9">tRNA(fMet)-specific endonuclease VapC</fullName>
    </submittedName>
</protein>
<dbReference type="EMBL" id="SOBT01000008">
    <property type="protein sequence ID" value="TDU31255.1"/>
    <property type="molecule type" value="Genomic_DNA"/>
</dbReference>
<dbReference type="InterPro" id="IPR002716">
    <property type="entry name" value="PIN_dom"/>
</dbReference>
<dbReference type="Pfam" id="PF01850">
    <property type="entry name" value="PIN"/>
    <property type="match status" value="1"/>
</dbReference>
<sequence length="136" mass="14918">MKYLLDAGTLSAALRGRLPVVLKLAELGPGEIAMSVLSRMQVEIGLRTKPRAQARYARLLRTMAETVRTLEFGEAEAQQAATLGAYLESGGERIGPMELMLAAQAMTHRYTLVAEDLTPYRMVNGLNVENWIGKTP</sequence>
<dbReference type="Gene3D" id="3.40.50.1010">
    <property type="entry name" value="5'-nuclease"/>
    <property type="match status" value="1"/>
</dbReference>
<organism evidence="9 10">
    <name type="scientific">Panacagrimonas perspica</name>
    <dbReference type="NCBI Taxonomy" id="381431"/>
    <lineage>
        <taxon>Bacteria</taxon>
        <taxon>Pseudomonadati</taxon>
        <taxon>Pseudomonadota</taxon>
        <taxon>Gammaproteobacteria</taxon>
        <taxon>Nevskiales</taxon>
        <taxon>Nevskiaceae</taxon>
        <taxon>Panacagrimonas</taxon>
    </lineage>
</organism>
<dbReference type="GO" id="GO:0004519">
    <property type="term" value="F:endonuclease activity"/>
    <property type="evidence" value="ECO:0007669"/>
    <property type="project" value="UniProtKB-KW"/>
</dbReference>
<evidence type="ECO:0000256" key="1">
    <source>
        <dbReference type="ARBA" id="ARBA00001946"/>
    </source>
</evidence>
<proteinExistence type="inferred from homology"/>
<dbReference type="PANTHER" id="PTHR33653:SF1">
    <property type="entry name" value="RIBONUCLEASE VAPC2"/>
    <property type="match status" value="1"/>
</dbReference>
<dbReference type="GO" id="GO:0016787">
    <property type="term" value="F:hydrolase activity"/>
    <property type="evidence" value="ECO:0007669"/>
    <property type="project" value="UniProtKB-KW"/>
</dbReference>
<evidence type="ECO:0000313" key="10">
    <source>
        <dbReference type="Proteomes" id="UP000295341"/>
    </source>
</evidence>
<evidence type="ECO:0000256" key="3">
    <source>
        <dbReference type="ARBA" id="ARBA00022722"/>
    </source>
</evidence>
<evidence type="ECO:0000256" key="6">
    <source>
        <dbReference type="ARBA" id="ARBA00022842"/>
    </source>
</evidence>
<comment type="similarity">
    <text evidence="7">Belongs to the PINc/VapC protein family.</text>
</comment>
<evidence type="ECO:0000256" key="7">
    <source>
        <dbReference type="ARBA" id="ARBA00038093"/>
    </source>
</evidence>
<evidence type="ECO:0000256" key="2">
    <source>
        <dbReference type="ARBA" id="ARBA00022649"/>
    </source>
</evidence>
<comment type="cofactor">
    <cofactor evidence="1">
        <name>Mg(2+)</name>
        <dbReference type="ChEBI" id="CHEBI:18420"/>
    </cofactor>
</comment>